<evidence type="ECO:0000256" key="6">
    <source>
        <dbReference type="SAM" id="Phobius"/>
    </source>
</evidence>
<dbReference type="GO" id="GO:0030313">
    <property type="term" value="C:cell envelope"/>
    <property type="evidence" value="ECO:0007669"/>
    <property type="project" value="UniProtKB-SubCell"/>
</dbReference>
<dbReference type="Proteomes" id="UP000275865">
    <property type="component" value="Unassembled WGS sequence"/>
</dbReference>
<dbReference type="GO" id="GO:0005507">
    <property type="term" value="F:copper ion binding"/>
    <property type="evidence" value="ECO:0007669"/>
    <property type="project" value="InterPro"/>
</dbReference>
<dbReference type="InterPro" id="IPR014756">
    <property type="entry name" value="Ig_E-set"/>
</dbReference>
<dbReference type="AlphaFoldDB" id="A0A3A9Y9P1"/>
<dbReference type="PANTHER" id="PTHR34820:SF4">
    <property type="entry name" value="INNER MEMBRANE PROTEIN YEBZ"/>
    <property type="match status" value="1"/>
</dbReference>
<feature type="region of interest" description="Disordered" evidence="5">
    <location>
        <begin position="45"/>
        <end position="73"/>
    </location>
</feature>
<accession>A0A3A9Y9P1</accession>
<evidence type="ECO:0000256" key="5">
    <source>
        <dbReference type="SAM" id="MobiDB-lite"/>
    </source>
</evidence>
<dbReference type="Pfam" id="PF04234">
    <property type="entry name" value="CopC"/>
    <property type="match status" value="1"/>
</dbReference>
<dbReference type="InterPro" id="IPR007348">
    <property type="entry name" value="CopC_dom"/>
</dbReference>
<gene>
    <name evidence="8" type="ORF">D7044_09915</name>
</gene>
<name>A0A3A9Y9P1_9ACTN</name>
<comment type="subcellular location">
    <subcellularLocation>
        <location evidence="1">Cell envelope</location>
    </subcellularLocation>
</comment>
<keyword evidence="3" id="KW-0732">Signal</keyword>
<feature type="domain" description="CopC" evidence="7">
    <location>
        <begin position="131"/>
        <end position="223"/>
    </location>
</feature>
<dbReference type="EMBL" id="RAZT01000004">
    <property type="protein sequence ID" value="RKN33998.1"/>
    <property type="molecule type" value="Genomic_DNA"/>
</dbReference>
<evidence type="ECO:0000256" key="1">
    <source>
        <dbReference type="ARBA" id="ARBA00004196"/>
    </source>
</evidence>
<sequence length="281" mass="29235">MALSTNRIARAIRMMTVMSWCSLRWPGRPPRCRHRRAVTCYGPSGPPIRDSRRTASAGCHESRAPLGPLPERWDRPRRREQAMKRRGTAGGIGGSRPGRAARTRRTVGLLVAVALAVGLSPALAPTPVFAHGATRSIAPADGAALPDAPRQVVVVFAAEISQVGAVTITDRAGRDWAGGRPAVQGATLTQQVATGMPDGGYRISWRATFTDGHPVAGTSEFTVGAEAAAAVAANPFRARVTSGGVVALQAAAGAAVLALLLAIIALARGVYATGERADSTR</sequence>
<dbReference type="GO" id="GO:0006825">
    <property type="term" value="P:copper ion transport"/>
    <property type="evidence" value="ECO:0007669"/>
    <property type="project" value="InterPro"/>
</dbReference>
<evidence type="ECO:0000259" key="7">
    <source>
        <dbReference type="Pfam" id="PF04234"/>
    </source>
</evidence>
<dbReference type="GO" id="GO:0005886">
    <property type="term" value="C:plasma membrane"/>
    <property type="evidence" value="ECO:0007669"/>
    <property type="project" value="TreeGrafter"/>
</dbReference>
<reference evidence="8 9" key="1">
    <citation type="submission" date="2018-09" db="EMBL/GenBank/DDBJ databases">
        <title>Micromonospora sp. nov. MS1-9, isolated from a root of Musa sp.</title>
        <authorList>
            <person name="Kuncharoen N."/>
            <person name="Kudo T."/>
            <person name="Ohkuma M."/>
            <person name="Yuki M."/>
            <person name="Tanasupawat S."/>
        </authorList>
    </citation>
    <scope>NUCLEOTIDE SEQUENCE [LARGE SCALE GENOMIC DNA]</scope>
    <source>
        <strain evidence="8 9">MS1-9</strain>
    </source>
</reference>
<evidence type="ECO:0000313" key="8">
    <source>
        <dbReference type="EMBL" id="RKN33998.1"/>
    </source>
</evidence>
<dbReference type="GO" id="GO:0046688">
    <property type="term" value="P:response to copper ion"/>
    <property type="evidence" value="ECO:0007669"/>
    <property type="project" value="InterPro"/>
</dbReference>
<dbReference type="SUPFAM" id="SSF81296">
    <property type="entry name" value="E set domains"/>
    <property type="match status" value="1"/>
</dbReference>
<dbReference type="InterPro" id="IPR014755">
    <property type="entry name" value="Cu-Rt/internalin_Ig-like"/>
</dbReference>
<keyword evidence="6" id="KW-0812">Transmembrane</keyword>
<keyword evidence="4" id="KW-0186">Copper</keyword>
<feature type="transmembrane region" description="Helical" evidence="6">
    <location>
        <begin position="106"/>
        <end position="124"/>
    </location>
</feature>
<keyword evidence="2" id="KW-0479">Metal-binding</keyword>
<keyword evidence="6" id="KW-1133">Transmembrane helix</keyword>
<proteinExistence type="predicted"/>
<dbReference type="GO" id="GO:0042597">
    <property type="term" value="C:periplasmic space"/>
    <property type="evidence" value="ECO:0007669"/>
    <property type="project" value="InterPro"/>
</dbReference>
<evidence type="ECO:0000256" key="3">
    <source>
        <dbReference type="ARBA" id="ARBA00022729"/>
    </source>
</evidence>
<evidence type="ECO:0000256" key="4">
    <source>
        <dbReference type="ARBA" id="ARBA00023008"/>
    </source>
</evidence>
<dbReference type="PANTHER" id="PTHR34820">
    <property type="entry name" value="INNER MEMBRANE PROTEIN YEBZ"/>
    <property type="match status" value="1"/>
</dbReference>
<evidence type="ECO:0000313" key="9">
    <source>
        <dbReference type="Proteomes" id="UP000275865"/>
    </source>
</evidence>
<protein>
    <submittedName>
        <fullName evidence="8">Copper resistance protein CopC</fullName>
    </submittedName>
</protein>
<dbReference type="Gene3D" id="2.60.40.1220">
    <property type="match status" value="1"/>
</dbReference>
<dbReference type="InterPro" id="IPR032694">
    <property type="entry name" value="CopC/D"/>
</dbReference>
<organism evidence="8 9">
    <name type="scientific">Micromonospora musae</name>
    <dbReference type="NCBI Taxonomy" id="1894970"/>
    <lineage>
        <taxon>Bacteria</taxon>
        <taxon>Bacillati</taxon>
        <taxon>Actinomycetota</taxon>
        <taxon>Actinomycetes</taxon>
        <taxon>Micromonosporales</taxon>
        <taxon>Micromonosporaceae</taxon>
        <taxon>Micromonospora</taxon>
    </lineage>
</organism>
<feature type="transmembrane region" description="Helical" evidence="6">
    <location>
        <begin position="246"/>
        <end position="271"/>
    </location>
</feature>
<evidence type="ECO:0000256" key="2">
    <source>
        <dbReference type="ARBA" id="ARBA00022723"/>
    </source>
</evidence>
<comment type="caution">
    <text evidence="8">The sequence shown here is derived from an EMBL/GenBank/DDBJ whole genome shotgun (WGS) entry which is preliminary data.</text>
</comment>
<keyword evidence="6" id="KW-0472">Membrane</keyword>